<keyword evidence="8 20" id="KW-0547">Nucleotide-binding</keyword>
<dbReference type="InterPro" id="IPR001828">
    <property type="entry name" value="ANF_lig-bd_rcpt"/>
</dbReference>
<comment type="catalytic activity">
    <reaction evidence="18">
        <text>L-tyrosyl-[protein] + ATP = O-phospho-L-tyrosyl-[protein] + ADP + H(+)</text>
        <dbReference type="Rhea" id="RHEA:10596"/>
        <dbReference type="Rhea" id="RHEA-COMP:10136"/>
        <dbReference type="Rhea" id="RHEA-COMP:20101"/>
        <dbReference type="ChEBI" id="CHEBI:15378"/>
        <dbReference type="ChEBI" id="CHEBI:30616"/>
        <dbReference type="ChEBI" id="CHEBI:46858"/>
        <dbReference type="ChEBI" id="CHEBI:61978"/>
        <dbReference type="ChEBI" id="CHEBI:456216"/>
        <dbReference type="EC" id="2.7.10.1"/>
    </reaction>
</comment>
<dbReference type="PRINTS" id="PR01176">
    <property type="entry name" value="GABABRECEPTR"/>
</dbReference>
<keyword evidence="12 21" id="KW-0472">Membrane</keyword>
<dbReference type="InterPro" id="IPR011009">
    <property type="entry name" value="Kinase-like_dom_sf"/>
</dbReference>
<proteinExistence type="predicted"/>
<feature type="transmembrane region" description="Helical" evidence="21">
    <location>
        <begin position="843"/>
        <end position="867"/>
    </location>
</feature>
<dbReference type="OrthoDB" id="73209at2759"/>
<dbReference type="GO" id="GO:0043235">
    <property type="term" value="C:receptor complex"/>
    <property type="evidence" value="ECO:0007669"/>
    <property type="project" value="TreeGrafter"/>
</dbReference>
<dbReference type="GO" id="GO:0005524">
    <property type="term" value="F:ATP binding"/>
    <property type="evidence" value="ECO:0007669"/>
    <property type="project" value="UniProtKB-UniRule"/>
</dbReference>
<dbReference type="SMART" id="SM00219">
    <property type="entry name" value="TyrKc"/>
    <property type="match status" value="1"/>
</dbReference>
<keyword evidence="6 22" id="KW-0732">Signal</keyword>
<evidence type="ECO:0000256" key="4">
    <source>
        <dbReference type="ARBA" id="ARBA00022679"/>
    </source>
</evidence>
<dbReference type="InterPro" id="IPR050122">
    <property type="entry name" value="RTK"/>
</dbReference>
<evidence type="ECO:0000256" key="6">
    <source>
        <dbReference type="ARBA" id="ARBA00022729"/>
    </source>
</evidence>
<keyword evidence="11 21" id="KW-1133">Transmembrane helix</keyword>
<evidence type="ECO:0000313" key="25">
    <source>
        <dbReference type="Proteomes" id="UP000606786"/>
    </source>
</evidence>
<evidence type="ECO:0000256" key="19">
    <source>
        <dbReference type="ARBA" id="ARBA00056965"/>
    </source>
</evidence>
<dbReference type="PANTHER" id="PTHR24416:SF489">
    <property type="entry name" value="PROTEIN KINASE DOMAIN-CONTAINING PROTEIN"/>
    <property type="match status" value="1"/>
</dbReference>
<dbReference type="Pfam" id="PF01094">
    <property type="entry name" value="ANF_receptor"/>
    <property type="match status" value="1"/>
</dbReference>
<evidence type="ECO:0000256" key="1">
    <source>
        <dbReference type="ARBA" id="ARBA00004167"/>
    </source>
</evidence>
<evidence type="ECO:0000256" key="2">
    <source>
        <dbReference type="ARBA" id="ARBA00011902"/>
    </source>
</evidence>
<comment type="caution">
    <text evidence="24">The sequence shown here is derived from an EMBL/GenBank/DDBJ whole genome shotgun (WGS) entry which is preliminary data.</text>
</comment>
<dbReference type="InterPro" id="IPR000719">
    <property type="entry name" value="Prot_kinase_dom"/>
</dbReference>
<keyword evidence="3" id="KW-0597">Phosphoprotein</keyword>
<dbReference type="CDD" id="cd06366">
    <property type="entry name" value="PBP1_GABAb_receptor"/>
    <property type="match status" value="1"/>
</dbReference>
<evidence type="ECO:0000256" key="11">
    <source>
        <dbReference type="ARBA" id="ARBA00022989"/>
    </source>
</evidence>
<evidence type="ECO:0000256" key="9">
    <source>
        <dbReference type="ARBA" id="ARBA00022777"/>
    </source>
</evidence>
<keyword evidence="13" id="KW-0829">Tyrosine-protein kinase</keyword>
<dbReference type="InterPro" id="IPR001245">
    <property type="entry name" value="Ser-Thr/Tyr_kinase_cat_dom"/>
</dbReference>
<evidence type="ECO:0000256" key="20">
    <source>
        <dbReference type="PROSITE-ProRule" id="PRU10141"/>
    </source>
</evidence>
<evidence type="ECO:0000256" key="8">
    <source>
        <dbReference type="ARBA" id="ARBA00022741"/>
    </source>
</evidence>
<dbReference type="GO" id="GO:0004714">
    <property type="term" value="F:transmembrane receptor protein tyrosine kinase activity"/>
    <property type="evidence" value="ECO:0007669"/>
    <property type="project" value="UniProtKB-EC"/>
</dbReference>
<evidence type="ECO:0000256" key="7">
    <source>
        <dbReference type="ARBA" id="ARBA00022737"/>
    </source>
</evidence>
<evidence type="ECO:0000256" key="5">
    <source>
        <dbReference type="ARBA" id="ARBA00022692"/>
    </source>
</evidence>
<keyword evidence="17" id="KW-0393">Immunoglobulin domain</keyword>
<dbReference type="PRINTS" id="PR00109">
    <property type="entry name" value="TYRKINASE"/>
</dbReference>
<reference evidence="24" key="1">
    <citation type="submission" date="2020-11" db="EMBL/GenBank/DDBJ databases">
        <authorList>
            <person name="Whitehead M."/>
        </authorList>
    </citation>
    <scope>NUCLEOTIDE SEQUENCE</scope>
    <source>
        <strain evidence="24">EGII</strain>
    </source>
</reference>
<dbReference type="PANTHER" id="PTHR24416">
    <property type="entry name" value="TYROSINE-PROTEIN KINASE RECEPTOR"/>
    <property type="match status" value="1"/>
</dbReference>
<dbReference type="GO" id="GO:0007169">
    <property type="term" value="P:cell surface receptor protein tyrosine kinase signaling pathway"/>
    <property type="evidence" value="ECO:0007669"/>
    <property type="project" value="TreeGrafter"/>
</dbReference>
<name>A0A811UH05_CERCA</name>
<keyword evidence="25" id="KW-1185">Reference proteome</keyword>
<sequence>MAKSFSGTMQAIILLCCWLAQIRPVVNSATIPTTQLPSTGLPKDYPHYYEYNCFTNGELLTNIPNIRDYPIGLQISDHALHQVMSRIFAIVLREKLNYRNVSLVPFKYTTNVSQIKFEENYYRNIFKQLKYPPYSNLTMINVAIWMPPTVGSTVLDTILEAGTSITPGRFGWFVPREQVNMPLELAVYSLHYTVFLNHTHNDYGRYVIPAEILTELRLGKDYEEYISPQCKEKTCVTLLAEHKPDTAFVMHHIQKTASFVNILWLGADFRTKIRQLYEKYQSVALYSKRFIVLHWTPSIIIDGDIEFYQITLPRCEDLQVLQMTACKYELMPVLKYYDERLSRNEERLVSTLREFQIDDHMLHQIQLSPHWLRNDRNVEDIYNQIACKWLKSNEHSYTQWTSVKSAINLFIGGILPLTDFSRGHQNLESVVKKAVEAVNHSRLLKNYNLVAQIHDGQCKADEVMKVFIHYFAQPRVLGVLGPACSETVEPIAGISKHTNMAVISYSAEGASFADRQTYPYFFRTIGSNRQYEDVYIALMKFLDWKRVAALTEDGQKYTEYISHMEAAMKQHNLELIINKKFLNDVKAAEMNKYLLDLKQKHAKIIIADIHNRNAELALCEAYNLGMTAYDGYVWFLPSWISKEWKTLDGTHNCTSEQLQKAFEGHFSIMHSPFGDLDAVMQENITVRDWLQTHTDTNAVLSNYTGYAYDAVWAYAYAASKLLAENDDAVNKLRSASVVSRFVDLIWQTNFTGLSGQVQFGQGGSRITDLDIVQWHTTKFNFIGKFKPHVVGSDNSLRAEGGRLVLDESKVVWLGGGGQRPTDGSYDCNFAFMAKLLNQDCDSAAFTVITIICLLIVFFVSLTSFLFWKKRYDKKLKQSAKIMKNFGIDLLSPSRNKGNTLDKWEVPKENVVLNRRLGEGAFGTVYGGEAQIGARGWTAVAVKTLKAGASTEDRLDFLSEAEAMKRFDHNNIVKLLGVCLQTEPIYTIMEFMLYGDLKTYLLARRHLLNEKVAEDSDVSSKRLTMYAMDVARGLSYLASQKYVHRDVACRNCLVNAQRVIKLGDFGMARSTYESDYYRFNRKGMLPVRWMAPESLSLGMFTPASDVWAFGVVLYEIITFGSYPYQGLTNNQAFDFIKSGKTLQIPTGARPPLEGLLKACWNQEPKKRPTAGEVIDYISNYPRLLTPCLDVPSASVEMPEIDECDGLELLPKPRKSSPFKRDSTLDILSQTNEMEHFNRSNDLIENIAPPKHTNIDIPTSYPLNEVLSPRLNNNTIHNRAMFLDDYQATTPDGYSIMSPLFSHRISESSDSSQARLLKKSSLETLQQTEF</sequence>
<keyword evidence="10 20" id="KW-0067">ATP-binding</keyword>
<keyword evidence="5 21" id="KW-0812">Transmembrane</keyword>
<evidence type="ECO:0000313" key="24">
    <source>
        <dbReference type="EMBL" id="CAD6997256.1"/>
    </source>
</evidence>
<dbReference type="EC" id="2.7.10.1" evidence="2"/>
<evidence type="ECO:0000256" key="18">
    <source>
        <dbReference type="ARBA" id="ARBA00051243"/>
    </source>
</evidence>
<dbReference type="Gene3D" id="1.10.510.10">
    <property type="entry name" value="Transferase(Phosphotransferase) domain 1"/>
    <property type="match status" value="1"/>
</dbReference>
<feature type="signal peptide" evidence="22">
    <location>
        <begin position="1"/>
        <end position="28"/>
    </location>
</feature>
<dbReference type="Gene3D" id="3.30.200.20">
    <property type="entry name" value="Phosphorylase Kinase, domain 1"/>
    <property type="match status" value="1"/>
</dbReference>
<evidence type="ECO:0000256" key="17">
    <source>
        <dbReference type="ARBA" id="ARBA00023319"/>
    </source>
</evidence>
<gene>
    <name evidence="24" type="ORF">CCAP1982_LOCUS5889</name>
</gene>
<evidence type="ECO:0000256" key="3">
    <source>
        <dbReference type="ARBA" id="ARBA00022553"/>
    </source>
</evidence>
<comment type="subcellular location">
    <subcellularLocation>
        <location evidence="1">Membrane</location>
        <topology evidence="1">Single-pass membrane protein</topology>
    </subcellularLocation>
</comment>
<evidence type="ECO:0000256" key="10">
    <source>
        <dbReference type="ARBA" id="ARBA00022840"/>
    </source>
</evidence>
<comment type="function">
    <text evidence="19">Receptor for basic fibroblast growth factor.</text>
</comment>
<dbReference type="PROSITE" id="PS00107">
    <property type="entry name" value="PROTEIN_KINASE_ATP"/>
    <property type="match status" value="1"/>
</dbReference>
<feature type="chain" id="PRO_5032663979" description="receptor protein-tyrosine kinase" evidence="22">
    <location>
        <begin position="29"/>
        <end position="1328"/>
    </location>
</feature>
<dbReference type="InterPro" id="IPR028082">
    <property type="entry name" value="Peripla_BP_I"/>
</dbReference>
<dbReference type="PROSITE" id="PS50011">
    <property type="entry name" value="PROTEIN_KINASE_DOM"/>
    <property type="match status" value="1"/>
</dbReference>
<dbReference type="Pfam" id="PF07714">
    <property type="entry name" value="PK_Tyr_Ser-Thr"/>
    <property type="match status" value="1"/>
</dbReference>
<dbReference type="SUPFAM" id="SSF53822">
    <property type="entry name" value="Periplasmic binding protein-like I"/>
    <property type="match status" value="1"/>
</dbReference>
<evidence type="ECO:0000256" key="21">
    <source>
        <dbReference type="SAM" id="Phobius"/>
    </source>
</evidence>
<keyword evidence="4" id="KW-0808">Transferase</keyword>
<organism evidence="24 25">
    <name type="scientific">Ceratitis capitata</name>
    <name type="common">Mediterranean fruit fly</name>
    <name type="synonym">Tephritis capitata</name>
    <dbReference type="NCBI Taxonomy" id="7213"/>
    <lineage>
        <taxon>Eukaryota</taxon>
        <taxon>Metazoa</taxon>
        <taxon>Ecdysozoa</taxon>
        <taxon>Arthropoda</taxon>
        <taxon>Hexapoda</taxon>
        <taxon>Insecta</taxon>
        <taxon>Pterygota</taxon>
        <taxon>Neoptera</taxon>
        <taxon>Endopterygota</taxon>
        <taxon>Diptera</taxon>
        <taxon>Brachycera</taxon>
        <taxon>Muscomorpha</taxon>
        <taxon>Tephritoidea</taxon>
        <taxon>Tephritidae</taxon>
        <taxon>Ceratitis</taxon>
        <taxon>Ceratitis</taxon>
    </lineage>
</organism>
<dbReference type="Proteomes" id="UP000606786">
    <property type="component" value="Unassembled WGS sequence"/>
</dbReference>
<keyword evidence="15" id="KW-0675">Receptor</keyword>
<dbReference type="InterPro" id="IPR020635">
    <property type="entry name" value="Tyr_kinase_cat_dom"/>
</dbReference>
<evidence type="ECO:0000256" key="16">
    <source>
        <dbReference type="ARBA" id="ARBA00023180"/>
    </source>
</evidence>
<keyword evidence="9" id="KW-0418">Kinase</keyword>
<feature type="domain" description="Protein kinase" evidence="23">
    <location>
        <begin position="910"/>
        <end position="1182"/>
    </location>
</feature>
<dbReference type="FunFam" id="1.10.510.10:FF:001227">
    <property type="entry name" value="Tyrosine-protein kinase receptor"/>
    <property type="match status" value="1"/>
</dbReference>
<keyword evidence="14" id="KW-1015">Disulfide bond</keyword>
<evidence type="ECO:0000256" key="12">
    <source>
        <dbReference type="ARBA" id="ARBA00023136"/>
    </source>
</evidence>
<evidence type="ECO:0000256" key="13">
    <source>
        <dbReference type="ARBA" id="ARBA00023137"/>
    </source>
</evidence>
<dbReference type="SUPFAM" id="SSF56112">
    <property type="entry name" value="Protein kinase-like (PK-like)"/>
    <property type="match status" value="1"/>
</dbReference>
<dbReference type="FunFam" id="3.30.200.20:FF:000593">
    <property type="entry name" value="Predicted protein"/>
    <property type="match status" value="1"/>
</dbReference>
<evidence type="ECO:0000256" key="14">
    <source>
        <dbReference type="ARBA" id="ARBA00023157"/>
    </source>
</evidence>
<dbReference type="InterPro" id="IPR008266">
    <property type="entry name" value="Tyr_kinase_AS"/>
</dbReference>
<dbReference type="InterPro" id="IPR017441">
    <property type="entry name" value="Protein_kinase_ATP_BS"/>
</dbReference>
<evidence type="ECO:0000256" key="22">
    <source>
        <dbReference type="SAM" id="SignalP"/>
    </source>
</evidence>
<keyword evidence="16" id="KW-0325">Glycoprotein</keyword>
<dbReference type="GO" id="GO:0005886">
    <property type="term" value="C:plasma membrane"/>
    <property type="evidence" value="ECO:0007669"/>
    <property type="project" value="TreeGrafter"/>
</dbReference>
<dbReference type="PROSITE" id="PS00109">
    <property type="entry name" value="PROTEIN_KINASE_TYR"/>
    <property type="match status" value="1"/>
</dbReference>
<dbReference type="CDD" id="cd00192">
    <property type="entry name" value="PTKc"/>
    <property type="match status" value="1"/>
</dbReference>
<keyword evidence="7" id="KW-0677">Repeat</keyword>
<feature type="binding site" evidence="20">
    <location>
        <position position="942"/>
    </location>
    <ligand>
        <name>ATP</name>
        <dbReference type="ChEBI" id="CHEBI:30616"/>
    </ligand>
</feature>
<accession>A0A811UH05</accession>
<dbReference type="Gene3D" id="3.40.50.2300">
    <property type="match status" value="2"/>
</dbReference>
<dbReference type="EMBL" id="CAJHJT010000012">
    <property type="protein sequence ID" value="CAD6997256.1"/>
    <property type="molecule type" value="Genomic_DNA"/>
</dbReference>
<evidence type="ECO:0000259" key="23">
    <source>
        <dbReference type="PROSITE" id="PS50011"/>
    </source>
</evidence>
<evidence type="ECO:0000256" key="15">
    <source>
        <dbReference type="ARBA" id="ARBA00023170"/>
    </source>
</evidence>
<protein>
    <recommendedName>
        <fullName evidence="2">receptor protein-tyrosine kinase</fullName>
        <ecNumber evidence="2">2.7.10.1</ecNumber>
    </recommendedName>
</protein>